<keyword evidence="5" id="KW-1185">Reference proteome</keyword>
<sequence length="567" mass="64346">MSNVSINIHFDYEGYYSKTGDDYQWFPREANLYGILFRKSSMEEITYSMLVDKICMKIGIDEFSTKLKLSYIPLVVKPQTQSYIFDDEDVYVYLTSTDKEQRRSVLHVEVIKDLEIVLLREQLSRVEKGSSVGVNYGEIVPLDEQLSRVEKGSSVGVKYGEPISSGRADEVNFGVDNLYSSSRPSEQPHEPLEPLENGVYNNMDNVVDNNIDDQSIDRPDSCGIREYHELPLDVQESQFIESWENGIGLELGEEFESKQAVQDLVDRASHLKCFGVAIVNSDKNRYVVKCRESLEGCKWYLRVAKLKNSTRFSVRVYTKMHTCSRTTSSTSYKRKGTPRLVASLLHKDFPGQFHTPDPKSLVSLVLGKLVVPVSYSTVYRGKQLAVNDICGSPEESFKIVYSYLYMLEKVNHGTKTSVVLDEGKMFKYLFVALGASIEGFQVMRKVIVVDATFVKTVYGGVLIFASAQDPNHHHYPIAFAVADGEKEDTWMWFFKTLKTIIPDSPELVFISDRNASLIKAVGEVYPSSHHGHCIYHLSQNVRTKVTFVNKDDAAAKFRKNCSDLYNS</sequence>
<dbReference type="InterPro" id="IPR018289">
    <property type="entry name" value="MULE_transposase_dom"/>
</dbReference>
<proteinExistence type="predicted"/>
<name>A0ABD1C5D6_CARAN</name>
<reference evidence="4 5" key="1">
    <citation type="submission" date="2024-04" db="EMBL/GenBank/DDBJ databases">
        <title>Genome assembly C_amara_ONT_v2.</title>
        <authorList>
            <person name="Yant L."/>
            <person name="Moore C."/>
            <person name="Slenker M."/>
        </authorList>
    </citation>
    <scope>NUCLEOTIDE SEQUENCE [LARGE SCALE GENOMIC DNA]</scope>
    <source>
        <tissue evidence="4">Leaf</tissue>
    </source>
</reference>
<organism evidence="4 5">
    <name type="scientific">Cardamine amara subsp. amara</name>
    <dbReference type="NCBI Taxonomy" id="228776"/>
    <lineage>
        <taxon>Eukaryota</taxon>
        <taxon>Viridiplantae</taxon>
        <taxon>Streptophyta</taxon>
        <taxon>Embryophyta</taxon>
        <taxon>Tracheophyta</taxon>
        <taxon>Spermatophyta</taxon>
        <taxon>Magnoliopsida</taxon>
        <taxon>eudicotyledons</taxon>
        <taxon>Gunneridae</taxon>
        <taxon>Pentapetalae</taxon>
        <taxon>rosids</taxon>
        <taxon>malvids</taxon>
        <taxon>Brassicales</taxon>
        <taxon>Brassicaceae</taxon>
        <taxon>Cardamineae</taxon>
        <taxon>Cardamine</taxon>
    </lineage>
</organism>
<dbReference type="PANTHER" id="PTHR31973:SF195">
    <property type="entry name" value="MUDR FAMILY TRANSPOSASE"/>
    <property type="match status" value="1"/>
</dbReference>
<feature type="domain" description="Transposase MuDR plant" evidence="1">
    <location>
        <begin position="249"/>
        <end position="314"/>
    </location>
</feature>
<dbReference type="Pfam" id="PF10551">
    <property type="entry name" value="MULE"/>
    <property type="match status" value="1"/>
</dbReference>
<evidence type="ECO:0000259" key="2">
    <source>
        <dbReference type="Pfam" id="PF10532"/>
    </source>
</evidence>
<feature type="domain" description="MULE transposase N-terminal all-beta" evidence="2">
    <location>
        <begin position="56"/>
        <end position="138"/>
    </location>
</feature>
<dbReference type="Pfam" id="PF03108">
    <property type="entry name" value="DBD_Tnp_Mut"/>
    <property type="match status" value="1"/>
</dbReference>
<dbReference type="AlphaFoldDB" id="A0ABD1C5D6"/>
<dbReference type="Proteomes" id="UP001558713">
    <property type="component" value="Unassembled WGS sequence"/>
</dbReference>
<gene>
    <name evidence="4" type="ORF">V5N11_001087</name>
</gene>
<comment type="caution">
    <text evidence="4">The sequence shown here is derived from an EMBL/GenBank/DDBJ whole genome shotgun (WGS) entry which is preliminary data.</text>
</comment>
<dbReference type="InterPro" id="IPR004332">
    <property type="entry name" value="Transposase_MuDR"/>
</dbReference>
<feature type="domain" description="MULE transposase" evidence="3">
    <location>
        <begin position="446"/>
        <end position="540"/>
    </location>
</feature>
<dbReference type="InterPro" id="IPR018290">
    <property type="entry name" value="MULE_transposase_N"/>
</dbReference>
<dbReference type="Pfam" id="PF10532">
    <property type="entry name" value="Plant_all_beta"/>
    <property type="match status" value="1"/>
</dbReference>
<dbReference type="PANTHER" id="PTHR31973">
    <property type="entry name" value="POLYPROTEIN, PUTATIVE-RELATED"/>
    <property type="match status" value="1"/>
</dbReference>
<evidence type="ECO:0000313" key="4">
    <source>
        <dbReference type="EMBL" id="KAL1224647.1"/>
    </source>
</evidence>
<evidence type="ECO:0000313" key="5">
    <source>
        <dbReference type="Proteomes" id="UP001558713"/>
    </source>
</evidence>
<accession>A0ABD1C5D6</accession>
<protein>
    <submittedName>
        <fullName evidence="4">Protein FAR1-RELATED SEQUENCE 5</fullName>
    </submittedName>
</protein>
<dbReference type="EMBL" id="JBANAX010000049">
    <property type="protein sequence ID" value="KAL1224647.1"/>
    <property type="molecule type" value="Genomic_DNA"/>
</dbReference>
<evidence type="ECO:0000259" key="1">
    <source>
        <dbReference type="Pfam" id="PF03108"/>
    </source>
</evidence>
<evidence type="ECO:0000259" key="3">
    <source>
        <dbReference type="Pfam" id="PF10551"/>
    </source>
</evidence>